<dbReference type="InParanoid" id="F8QJF8"/>
<protein>
    <submittedName>
        <fullName evidence="2">Uncharacterized protein</fullName>
    </submittedName>
</protein>
<organism evidence="3">
    <name type="scientific">Serpula lacrymans var. lacrymans (strain S7.3)</name>
    <name type="common">Dry rot fungus</name>
    <dbReference type="NCBI Taxonomy" id="936435"/>
    <lineage>
        <taxon>Eukaryota</taxon>
        <taxon>Fungi</taxon>
        <taxon>Dikarya</taxon>
        <taxon>Basidiomycota</taxon>
        <taxon>Agaricomycotina</taxon>
        <taxon>Agaricomycetes</taxon>
        <taxon>Agaricomycetidae</taxon>
        <taxon>Boletales</taxon>
        <taxon>Coniophorineae</taxon>
        <taxon>Serpulaceae</taxon>
        <taxon>Serpula</taxon>
    </lineage>
</organism>
<proteinExistence type="predicted"/>
<feature type="non-terminal residue" evidence="2">
    <location>
        <position position="83"/>
    </location>
</feature>
<name>F8QJF8_SERL3</name>
<evidence type="ECO:0000256" key="1">
    <source>
        <dbReference type="SAM" id="MobiDB-lite"/>
    </source>
</evidence>
<reference evidence="3" key="1">
    <citation type="journal article" date="2011" name="Science">
        <title>The plant cell wall-decomposing machinery underlies the functional diversity of forest fungi.</title>
        <authorList>
            <person name="Eastwood D.C."/>
            <person name="Floudas D."/>
            <person name="Binder M."/>
            <person name="Majcherczyk A."/>
            <person name="Schneider P."/>
            <person name="Aerts A."/>
            <person name="Asiegbu F.O."/>
            <person name="Baker S.E."/>
            <person name="Barry K."/>
            <person name="Bendiksby M."/>
            <person name="Blumentritt M."/>
            <person name="Coutinho P.M."/>
            <person name="Cullen D."/>
            <person name="de Vries R.P."/>
            <person name="Gathman A."/>
            <person name="Goodell B."/>
            <person name="Henrissat B."/>
            <person name="Ihrmark K."/>
            <person name="Kauserud H."/>
            <person name="Kohler A."/>
            <person name="LaButti K."/>
            <person name="Lapidus A."/>
            <person name="Lavin J.L."/>
            <person name="Lee Y.-H."/>
            <person name="Lindquist E."/>
            <person name="Lilly W."/>
            <person name="Lucas S."/>
            <person name="Morin E."/>
            <person name="Murat C."/>
            <person name="Oguiza J.A."/>
            <person name="Park J."/>
            <person name="Pisabarro A.G."/>
            <person name="Riley R."/>
            <person name="Rosling A."/>
            <person name="Salamov A."/>
            <person name="Schmidt O."/>
            <person name="Schmutz J."/>
            <person name="Skrede I."/>
            <person name="Stenlid J."/>
            <person name="Wiebenga A."/>
            <person name="Xie X."/>
            <person name="Kuees U."/>
            <person name="Hibbett D.S."/>
            <person name="Hoffmeister D."/>
            <person name="Hoegberg N."/>
            <person name="Martin F."/>
            <person name="Grigoriev I.V."/>
            <person name="Watkinson S.C."/>
        </authorList>
    </citation>
    <scope>NUCLEOTIDE SEQUENCE [LARGE SCALE GENOMIC DNA]</scope>
    <source>
        <strain evidence="3">strain S7.3</strain>
    </source>
</reference>
<keyword evidence="3" id="KW-1185">Reference proteome</keyword>
<dbReference type="Proteomes" id="UP000008063">
    <property type="component" value="Unassembled WGS sequence"/>
</dbReference>
<dbReference type="EMBL" id="GL945589">
    <property type="protein sequence ID" value="EGN91564.1"/>
    <property type="molecule type" value="Genomic_DNA"/>
</dbReference>
<accession>F8QJF8</accession>
<evidence type="ECO:0000313" key="3">
    <source>
        <dbReference type="Proteomes" id="UP000008063"/>
    </source>
</evidence>
<dbReference type="HOGENOM" id="CLU_2549334_0_0_1"/>
<dbReference type="AlphaFoldDB" id="F8QJF8"/>
<feature type="region of interest" description="Disordered" evidence="1">
    <location>
        <begin position="62"/>
        <end position="83"/>
    </location>
</feature>
<evidence type="ECO:0000313" key="2">
    <source>
        <dbReference type="EMBL" id="EGN91564.1"/>
    </source>
</evidence>
<sequence>MELSKDCGANLGEQSNLKKSAIKMEGRMRPVDASYFGLERQGYLDTTEKFGYTQMIIRGDLRNEEQKDADPVQCDSHDPRMEC</sequence>
<gene>
    <name evidence="2" type="ORF">SERLA73DRAFT_148427</name>
</gene>